<dbReference type="RefSeq" id="WP_003076937.1">
    <property type="nucleotide sequence ID" value="NZ_AOUO01000168.1"/>
</dbReference>
<name>R1G9Z2_9PSEU</name>
<evidence type="ECO:0000313" key="4">
    <source>
        <dbReference type="Proteomes" id="UP000014139"/>
    </source>
</evidence>
<keyword evidence="2" id="KW-0472">Membrane</keyword>
<feature type="transmembrane region" description="Helical" evidence="2">
    <location>
        <begin position="46"/>
        <end position="67"/>
    </location>
</feature>
<reference evidence="3 4" key="1">
    <citation type="submission" date="2013-02" db="EMBL/GenBank/DDBJ databases">
        <title>Draft genome sequence of Amycolatopsis vancoresmycina strain DSM 44592T.</title>
        <authorList>
            <person name="Kumar S."/>
            <person name="Kaur N."/>
            <person name="Kaur C."/>
            <person name="Raghava G.P.S."/>
            <person name="Mayilraj S."/>
        </authorList>
    </citation>
    <scope>NUCLEOTIDE SEQUENCE [LARGE SCALE GENOMIC DNA]</scope>
    <source>
        <strain evidence="3 4">DSM 44592</strain>
    </source>
</reference>
<evidence type="ECO:0000256" key="1">
    <source>
        <dbReference type="SAM" id="MobiDB-lite"/>
    </source>
</evidence>
<proteinExistence type="predicted"/>
<evidence type="ECO:0000313" key="3">
    <source>
        <dbReference type="EMBL" id="EOD68188.1"/>
    </source>
</evidence>
<keyword evidence="2" id="KW-0812">Transmembrane</keyword>
<dbReference type="OrthoDB" id="3695075at2"/>
<feature type="region of interest" description="Disordered" evidence="1">
    <location>
        <begin position="79"/>
        <end position="145"/>
    </location>
</feature>
<gene>
    <name evidence="3" type="ORF">H480_12677</name>
</gene>
<accession>R1G9Z2</accession>
<sequence>MNISEDELEQRLRTLFADERLDLPPPPDAGTVIVAGARRRRRRRHVVQAVAGVAAAVVAVSGGLTMVRLHTEDGTAVMSADGTESSVKPPENLTQGRPPEPSTPGPTSTHDIRGSQPAGSPPSKTPQSSDPSPSRLPPVVTGPRLDVDGFGTVKLGMSDQQIAAQGVTLSNPNPVATCTVYNATGGGVPAPATIVVSKSAGLLVITPDQAVHTAEGIGNGATRQQVLAAYPGAKEQPGAITAPAATAEFEFLLEDSVVTHTSLSVVNADCAG</sequence>
<dbReference type="eggNOG" id="ENOG50341IB">
    <property type="taxonomic scope" value="Bacteria"/>
</dbReference>
<organism evidence="3 4">
    <name type="scientific">Amycolatopsis vancoresmycina DSM 44592</name>
    <dbReference type="NCBI Taxonomy" id="1292037"/>
    <lineage>
        <taxon>Bacteria</taxon>
        <taxon>Bacillati</taxon>
        <taxon>Actinomycetota</taxon>
        <taxon>Actinomycetes</taxon>
        <taxon>Pseudonocardiales</taxon>
        <taxon>Pseudonocardiaceae</taxon>
        <taxon>Amycolatopsis</taxon>
    </lineage>
</organism>
<dbReference type="PATRIC" id="fig|1292037.4.peg.2418"/>
<keyword evidence="2" id="KW-1133">Transmembrane helix</keyword>
<keyword evidence="4" id="KW-1185">Reference proteome</keyword>
<dbReference type="EMBL" id="AOUO01000168">
    <property type="protein sequence ID" value="EOD68188.1"/>
    <property type="molecule type" value="Genomic_DNA"/>
</dbReference>
<comment type="caution">
    <text evidence="3">The sequence shown here is derived from an EMBL/GenBank/DDBJ whole genome shotgun (WGS) entry which is preliminary data.</text>
</comment>
<dbReference type="AlphaFoldDB" id="R1G9Z2"/>
<evidence type="ECO:0000256" key="2">
    <source>
        <dbReference type="SAM" id="Phobius"/>
    </source>
</evidence>
<dbReference type="Proteomes" id="UP000014139">
    <property type="component" value="Unassembled WGS sequence"/>
</dbReference>
<protein>
    <submittedName>
        <fullName evidence="3">Uncharacterized protein</fullName>
    </submittedName>
</protein>